<dbReference type="OMA" id="CYTRCIA"/>
<sequence length="143" mass="16703">MKTIKILFLFSFSGYLKLYDCLSMKQFDASLNTMRSLCQPKHKVSVEMLDNLRKGIFVEDRELKCYTRCIAQMTGTLSKKGDIINQRMLAQIDIIVPDELRPLAREAFLHCQDVPKDYKESCDKVFYLTKCVQAYSPEHFKFP</sequence>
<dbReference type="GO" id="GO:0042048">
    <property type="term" value="P:olfactory behavior"/>
    <property type="evidence" value="ECO:0007669"/>
    <property type="project" value="TreeGrafter"/>
</dbReference>
<dbReference type="SMR" id="A0A7R8YUB7"/>
<feature type="chain" id="PRO_5031285673" evidence="4">
    <location>
        <begin position="19"/>
        <end position="143"/>
    </location>
</feature>
<dbReference type="CDD" id="cd23992">
    <property type="entry name" value="PBP_GOBP"/>
    <property type="match status" value="1"/>
</dbReference>
<dbReference type="PANTHER" id="PTHR21364:SF1">
    <property type="entry name" value="GENERAL ODORANT-BINDING PROTEIN LUSH"/>
    <property type="match status" value="1"/>
</dbReference>
<dbReference type="PANTHER" id="PTHR21364">
    <property type="entry name" value="GENERAL ODORANT-BINDING PROTEIN 19A"/>
    <property type="match status" value="1"/>
</dbReference>
<dbReference type="GO" id="GO:0005549">
    <property type="term" value="F:odorant binding"/>
    <property type="evidence" value="ECO:0007669"/>
    <property type="project" value="InterPro"/>
</dbReference>
<dbReference type="EMBL" id="LR899010">
    <property type="protein sequence ID" value="CAD7082604.1"/>
    <property type="molecule type" value="Genomic_DNA"/>
</dbReference>
<keyword evidence="4" id="KW-0732">Signal</keyword>
<dbReference type="Pfam" id="PF01395">
    <property type="entry name" value="PBP_GOBP"/>
    <property type="match status" value="1"/>
</dbReference>
<dbReference type="GO" id="GO:0005576">
    <property type="term" value="C:extracellular region"/>
    <property type="evidence" value="ECO:0007669"/>
    <property type="project" value="UniProtKB-SubCell"/>
</dbReference>
<evidence type="ECO:0000256" key="3">
    <source>
        <dbReference type="ARBA" id="ARBA00022525"/>
    </source>
</evidence>
<comment type="subcellular location">
    <subcellularLocation>
        <location evidence="1">Secreted</location>
    </subcellularLocation>
</comment>
<dbReference type="OrthoDB" id="6610259at2759"/>
<comment type="similarity">
    <text evidence="2">Belongs to the PBP/GOBP family.</text>
</comment>
<name>A0A7R8YUB7_HERIL</name>
<keyword evidence="3" id="KW-0964">Secreted</keyword>
<dbReference type="InParanoid" id="A0A7R8YUB7"/>
<evidence type="ECO:0000256" key="1">
    <source>
        <dbReference type="ARBA" id="ARBA00004613"/>
    </source>
</evidence>
<organism evidence="5 6">
    <name type="scientific">Hermetia illucens</name>
    <name type="common">Black soldier fly</name>
    <dbReference type="NCBI Taxonomy" id="343691"/>
    <lineage>
        <taxon>Eukaryota</taxon>
        <taxon>Metazoa</taxon>
        <taxon>Ecdysozoa</taxon>
        <taxon>Arthropoda</taxon>
        <taxon>Hexapoda</taxon>
        <taxon>Insecta</taxon>
        <taxon>Pterygota</taxon>
        <taxon>Neoptera</taxon>
        <taxon>Endopterygota</taxon>
        <taxon>Diptera</taxon>
        <taxon>Brachycera</taxon>
        <taxon>Stratiomyomorpha</taxon>
        <taxon>Stratiomyidae</taxon>
        <taxon>Hermetiinae</taxon>
        <taxon>Hermetia</taxon>
    </lineage>
</organism>
<dbReference type="Proteomes" id="UP000594454">
    <property type="component" value="Chromosome 2"/>
</dbReference>
<dbReference type="Gene3D" id="1.10.238.20">
    <property type="entry name" value="Pheromone/general odorant binding protein domain"/>
    <property type="match status" value="1"/>
</dbReference>
<evidence type="ECO:0000256" key="4">
    <source>
        <dbReference type="SAM" id="SignalP"/>
    </source>
</evidence>
<proteinExistence type="inferred from homology"/>
<protein>
    <submittedName>
        <fullName evidence="5">Uncharacterized protein</fullName>
    </submittedName>
</protein>
<reference evidence="5 6" key="1">
    <citation type="submission" date="2020-11" db="EMBL/GenBank/DDBJ databases">
        <authorList>
            <person name="Wallbank WR R."/>
            <person name="Pardo Diaz C."/>
            <person name="Kozak K."/>
            <person name="Martin S."/>
            <person name="Jiggins C."/>
            <person name="Moest M."/>
            <person name="Warren A I."/>
            <person name="Generalovic N T."/>
            <person name="Byers J.R.P. K."/>
            <person name="Montejo-Kovacevich G."/>
            <person name="Yen C E."/>
        </authorList>
    </citation>
    <scope>NUCLEOTIDE SEQUENCE [LARGE SCALE GENOMIC DNA]</scope>
</reference>
<keyword evidence="6" id="KW-1185">Reference proteome</keyword>
<dbReference type="SMART" id="SM00708">
    <property type="entry name" value="PhBP"/>
    <property type="match status" value="1"/>
</dbReference>
<evidence type="ECO:0000313" key="6">
    <source>
        <dbReference type="Proteomes" id="UP000594454"/>
    </source>
</evidence>
<evidence type="ECO:0000256" key="2">
    <source>
        <dbReference type="ARBA" id="ARBA00008098"/>
    </source>
</evidence>
<dbReference type="InterPro" id="IPR006170">
    <property type="entry name" value="PBP/GOBP"/>
</dbReference>
<dbReference type="FunFam" id="1.10.238.20:FF:000001">
    <property type="entry name" value="General odorant-binding protein lush"/>
    <property type="match status" value="1"/>
</dbReference>
<dbReference type="AlphaFoldDB" id="A0A7R8YUB7"/>
<feature type="signal peptide" evidence="4">
    <location>
        <begin position="1"/>
        <end position="18"/>
    </location>
</feature>
<evidence type="ECO:0000313" key="5">
    <source>
        <dbReference type="EMBL" id="CAD7082604.1"/>
    </source>
</evidence>
<dbReference type="InterPro" id="IPR036728">
    <property type="entry name" value="PBP_GOBP_sf"/>
</dbReference>
<dbReference type="GO" id="GO:0007608">
    <property type="term" value="P:sensory perception of smell"/>
    <property type="evidence" value="ECO:0007669"/>
    <property type="project" value="TreeGrafter"/>
</dbReference>
<dbReference type="SUPFAM" id="SSF47565">
    <property type="entry name" value="Insect pheromone/odorant-binding proteins"/>
    <property type="match status" value="1"/>
</dbReference>
<dbReference type="FunCoup" id="A0A7R8YUB7">
    <property type="interactions" value="25"/>
</dbReference>
<gene>
    <name evidence="5" type="ORF">HERILL_LOCUS5624</name>
</gene>
<dbReference type="GO" id="GO:0035275">
    <property type="term" value="F:dibutyl phthalate binding"/>
    <property type="evidence" value="ECO:0007669"/>
    <property type="project" value="TreeGrafter"/>
</dbReference>
<accession>A0A7R8YUB7</accession>